<keyword evidence="3" id="KW-1185">Reference proteome</keyword>
<reference evidence="2 3" key="1">
    <citation type="journal article" date="2014" name="Int. J. Syst. Evol. Microbiol.">
        <title>Complete genome sequence of Corynebacterium casei LMG S-19264T (=DSM 44701T), isolated from a smear-ripened cheese.</title>
        <authorList>
            <consortium name="US DOE Joint Genome Institute (JGI-PGF)"/>
            <person name="Walter F."/>
            <person name="Albersmeier A."/>
            <person name="Kalinowski J."/>
            <person name="Ruckert C."/>
        </authorList>
    </citation>
    <scope>NUCLEOTIDE SEQUENCE [LARGE SCALE GENOMIC DNA]</scope>
    <source>
        <strain evidence="2 3">CGMCC 1.7286</strain>
    </source>
</reference>
<accession>A0A918DX96</accession>
<keyword evidence="1" id="KW-0812">Transmembrane</keyword>
<dbReference type="Proteomes" id="UP000599578">
    <property type="component" value="Unassembled WGS sequence"/>
</dbReference>
<feature type="transmembrane region" description="Helical" evidence="1">
    <location>
        <begin position="7"/>
        <end position="25"/>
    </location>
</feature>
<dbReference type="InterPro" id="IPR036249">
    <property type="entry name" value="Thioredoxin-like_sf"/>
</dbReference>
<organism evidence="2 3">
    <name type="scientific">Marinobacterium nitratireducens</name>
    <dbReference type="NCBI Taxonomy" id="518897"/>
    <lineage>
        <taxon>Bacteria</taxon>
        <taxon>Pseudomonadati</taxon>
        <taxon>Pseudomonadota</taxon>
        <taxon>Gammaproteobacteria</taxon>
        <taxon>Oceanospirillales</taxon>
        <taxon>Oceanospirillaceae</taxon>
        <taxon>Marinobacterium</taxon>
    </lineage>
</organism>
<comment type="caution">
    <text evidence="2">The sequence shown here is derived from an EMBL/GenBank/DDBJ whole genome shotgun (WGS) entry which is preliminary data.</text>
</comment>
<proteinExistence type="predicted"/>
<gene>
    <name evidence="2" type="ORF">GCM10011348_43080</name>
</gene>
<name>A0A918DX96_9GAMM</name>
<sequence length="162" mass="17977">MRRGTFWLVWGLGFGPLLLAVLMYWSGVGVPEGRTHHGQLLADGASISEWQLHDSGGKPWQGLEQWQLLLTVPADCRSCADWVERMPNLWTAIGKERDRVEWHLVSLSPSGEGLVSKRVAELGPGLWLIDPLGNLVMRYDLGVSPQGVLDDVRKLLKLSNVG</sequence>
<dbReference type="AlphaFoldDB" id="A0A918DX96"/>
<protein>
    <recommendedName>
        <fullName evidence="4">Thioredoxin domain-containing protein</fullName>
    </recommendedName>
</protein>
<dbReference type="RefSeq" id="WP_188862707.1">
    <property type="nucleotide sequence ID" value="NZ_BMLT01000016.1"/>
</dbReference>
<evidence type="ECO:0008006" key="4">
    <source>
        <dbReference type="Google" id="ProtNLM"/>
    </source>
</evidence>
<evidence type="ECO:0000256" key="1">
    <source>
        <dbReference type="SAM" id="Phobius"/>
    </source>
</evidence>
<dbReference type="SUPFAM" id="SSF52833">
    <property type="entry name" value="Thioredoxin-like"/>
    <property type="match status" value="1"/>
</dbReference>
<evidence type="ECO:0000313" key="3">
    <source>
        <dbReference type="Proteomes" id="UP000599578"/>
    </source>
</evidence>
<keyword evidence="1" id="KW-0472">Membrane</keyword>
<dbReference type="EMBL" id="BMLT01000016">
    <property type="protein sequence ID" value="GGO88179.1"/>
    <property type="molecule type" value="Genomic_DNA"/>
</dbReference>
<evidence type="ECO:0000313" key="2">
    <source>
        <dbReference type="EMBL" id="GGO88179.1"/>
    </source>
</evidence>
<keyword evidence="1" id="KW-1133">Transmembrane helix</keyword>